<proteinExistence type="inferred from homology"/>
<comment type="similarity">
    <text evidence="1">Belongs to the glycosyl hydrolase 18 family. Chitinase class V subfamily.</text>
</comment>
<dbReference type="InterPro" id="IPR001223">
    <property type="entry name" value="Glyco_hydro18_cat"/>
</dbReference>
<evidence type="ECO:0000256" key="3">
    <source>
        <dbReference type="ARBA" id="ARBA00022669"/>
    </source>
</evidence>
<evidence type="ECO:0000313" key="8">
    <source>
        <dbReference type="Proteomes" id="UP001302126"/>
    </source>
</evidence>
<reference evidence="7" key="1">
    <citation type="journal article" date="2023" name="Mol. Phylogenet. Evol.">
        <title>Genome-scale phylogeny and comparative genomics of the fungal order Sordariales.</title>
        <authorList>
            <person name="Hensen N."/>
            <person name="Bonometti L."/>
            <person name="Westerberg I."/>
            <person name="Brannstrom I.O."/>
            <person name="Guillou S."/>
            <person name="Cros-Aarteil S."/>
            <person name="Calhoun S."/>
            <person name="Haridas S."/>
            <person name="Kuo A."/>
            <person name="Mondo S."/>
            <person name="Pangilinan J."/>
            <person name="Riley R."/>
            <person name="LaButti K."/>
            <person name="Andreopoulos B."/>
            <person name="Lipzen A."/>
            <person name="Chen C."/>
            <person name="Yan M."/>
            <person name="Daum C."/>
            <person name="Ng V."/>
            <person name="Clum A."/>
            <person name="Steindorff A."/>
            <person name="Ohm R.A."/>
            <person name="Martin F."/>
            <person name="Silar P."/>
            <person name="Natvig D.O."/>
            <person name="Lalanne C."/>
            <person name="Gautier V."/>
            <person name="Ament-Velasquez S.L."/>
            <person name="Kruys A."/>
            <person name="Hutchinson M.I."/>
            <person name="Powell A.J."/>
            <person name="Barry K."/>
            <person name="Miller A.N."/>
            <person name="Grigoriev I.V."/>
            <person name="Debuchy R."/>
            <person name="Gladieux P."/>
            <person name="Hiltunen Thoren M."/>
            <person name="Johannesson H."/>
        </authorList>
    </citation>
    <scope>NUCLEOTIDE SEQUENCE</scope>
    <source>
        <strain evidence="7">PSN309</strain>
    </source>
</reference>
<dbReference type="PROSITE" id="PS51910">
    <property type="entry name" value="GH18_2"/>
    <property type="match status" value="1"/>
</dbReference>
<dbReference type="GO" id="GO:0006032">
    <property type="term" value="P:chitin catabolic process"/>
    <property type="evidence" value="ECO:0007669"/>
    <property type="project" value="TreeGrafter"/>
</dbReference>
<dbReference type="InterPro" id="IPR029070">
    <property type="entry name" value="Chitinase_insertion_sf"/>
</dbReference>
<protein>
    <recommendedName>
        <fullName evidence="2">chitinase</fullName>
        <ecNumber evidence="2">3.2.1.14</ecNumber>
    </recommendedName>
</protein>
<dbReference type="InterPro" id="IPR017853">
    <property type="entry name" value="GH"/>
</dbReference>
<dbReference type="InterPro" id="IPR001002">
    <property type="entry name" value="Chitin-bd_1"/>
</dbReference>
<name>A0AAN6X414_9PEZI</name>
<comment type="caution">
    <text evidence="7">The sequence shown here is derived from an EMBL/GenBank/DDBJ whole genome shotgun (WGS) entry which is preliminary data.</text>
</comment>
<dbReference type="InterPro" id="IPR036861">
    <property type="entry name" value="Endochitinase-like_sf"/>
</dbReference>
<dbReference type="PANTHER" id="PTHR11177">
    <property type="entry name" value="CHITINASE"/>
    <property type="match status" value="1"/>
</dbReference>
<dbReference type="PANTHER" id="PTHR11177:SF337">
    <property type="entry name" value="CHITINASE"/>
    <property type="match status" value="1"/>
</dbReference>
<feature type="disulfide bond" evidence="4">
    <location>
        <begin position="295"/>
        <end position="309"/>
    </location>
</feature>
<dbReference type="GO" id="GO:0005576">
    <property type="term" value="C:extracellular region"/>
    <property type="evidence" value="ECO:0007669"/>
    <property type="project" value="TreeGrafter"/>
</dbReference>
<dbReference type="InterPro" id="IPR050314">
    <property type="entry name" value="Glycosyl_Hydrlase_18"/>
</dbReference>
<dbReference type="Proteomes" id="UP001302126">
    <property type="component" value="Unassembled WGS sequence"/>
</dbReference>
<organism evidence="7 8">
    <name type="scientific">Podospora australis</name>
    <dbReference type="NCBI Taxonomy" id="1536484"/>
    <lineage>
        <taxon>Eukaryota</taxon>
        <taxon>Fungi</taxon>
        <taxon>Dikarya</taxon>
        <taxon>Ascomycota</taxon>
        <taxon>Pezizomycotina</taxon>
        <taxon>Sordariomycetes</taxon>
        <taxon>Sordariomycetidae</taxon>
        <taxon>Sordariales</taxon>
        <taxon>Podosporaceae</taxon>
        <taxon>Podospora</taxon>
    </lineage>
</organism>
<dbReference type="GO" id="GO:0005975">
    <property type="term" value="P:carbohydrate metabolic process"/>
    <property type="evidence" value="ECO:0007669"/>
    <property type="project" value="InterPro"/>
</dbReference>
<keyword evidence="4" id="KW-1015">Disulfide bond</keyword>
<dbReference type="Pfam" id="PF00704">
    <property type="entry name" value="Glyco_hydro_18"/>
    <property type="match status" value="1"/>
</dbReference>
<evidence type="ECO:0000256" key="4">
    <source>
        <dbReference type="PROSITE-ProRule" id="PRU00261"/>
    </source>
</evidence>
<feature type="disulfide bond" evidence="4">
    <location>
        <begin position="290"/>
        <end position="302"/>
    </location>
</feature>
<dbReference type="AlphaFoldDB" id="A0AAN6X414"/>
<comment type="caution">
    <text evidence="4">Lacks conserved residue(s) required for the propagation of feature annotation.</text>
</comment>
<dbReference type="EC" id="3.2.1.14" evidence="2"/>
<dbReference type="Gene3D" id="3.30.60.10">
    <property type="entry name" value="Endochitinase-like"/>
    <property type="match status" value="1"/>
</dbReference>
<accession>A0AAN6X414</accession>
<keyword evidence="8" id="KW-1185">Reference proteome</keyword>
<reference evidence="7" key="2">
    <citation type="submission" date="2023-05" db="EMBL/GenBank/DDBJ databases">
        <authorList>
            <consortium name="Lawrence Berkeley National Laboratory"/>
            <person name="Steindorff A."/>
            <person name="Hensen N."/>
            <person name="Bonometti L."/>
            <person name="Westerberg I."/>
            <person name="Brannstrom I.O."/>
            <person name="Guillou S."/>
            <person name="Cros-Aarteil S."/>
            <person name="Calhoun S."/>
            <person name="Haridas S."/>
            <person name="Kuo A."/>
            <person name="Mondo S."/>
            <person name="Pangilinan J."/>
            <person name="Riley R."/>
            <person name="Labutti K."/>
            <person name="Andreopoulos B."/>
            <person name="Lipzen A."/>
            <person name="Chen C."/>
            <person name="Yanf M."/>
            <person name="Daum C."/>
            <person name="Ng V."/>
            <person name="Clum A."/>
            <person name="Ohm R."/>
            <person name="Martin F."/>
            <person name="Silar P."/>
            <person name="Natvig D."/>
            <person name="Lalanne C."/>
            <person name="Gautier V."/>
            <person name="Ament-Velasquez S.L."/>
            <person name="Kruys A."/>
            <person name="Hutchinson M.I."/>
            <person name="Powell A.J."/>
            <person name="Barry K."/>
            <person name="Miller A.N."/>
            <person name="Grigoriev I.V."/>
            <person name="Debuchy R."/>
            <person name="Gladieux P."/>
            <person name="Thoren M.H."/>
            <person name="Johannesson H."/>
        </authorList>
    </citation>
    <scope>NUCLEOTIDE SEQUENCE</scope>
    <source>
        <strain evidence="7">PSN309</strain>
    </source>
</reference>
<evidence type="ECO:0000256" key="2">
    <source>
        <dbReference type="ARBA" id="ARBA00012729"/>
    </source>
</evidence>
<dbReference type="Gene3D" id="3.20.20.80">
    <property type="entry name" value="Glycosidases"/>
    <property type="match status" value="2"/>
</dbReference>
<dbReference type="GO" id="GO:0008061">
    <property type="term" value="F:chitin binding"/>
    <property type="evidence" value="ECO:0007669"/>
    <property type="project" value="UniProtKB-UniRule"/>
</dbReference>
<evidence type="ECO:0000313" key="7">
    <source>
        <dbReference type="EMBL" id="KAK4193241.1"/>
    </source>
</evidence>
<gene>
    <name evidence="7" type="ORF">QBC35DRAFT_519424</name>
</gene>
<evidence type="ECO:0000256" key="1">
    <source>
        <dbReference type="ARBA" id="ARBA00008682"/>
    </source>
</evidence>
<dbReference type="Gene3D" id="3.10.50.10">
    <property type="match status" value="1"/>
</dbReference>
<dbReference type="SUPFAM" id="SSF51445">
    <property type="entry name" value="(Trans)glycosidases"/>
    <property type="match status" value="1"/>
</dbReference>
<keyword evidence="3 4" id="KW-0147">Chitin-binding</keyword>
<evidence type="ECO:0000259" key="6">
    <source>
        <dbReference type="PROSITE" id="PS51910"/>
    </source>
</evidence>
<dbReference type="EMBL" id="MU864351">
    <property type="protein sequence ID" value="KAK4193241.1"/>
    <property type="molecule type" value="Genomic_DNA"/>
</dbReference>
<dbReference type="GO" id="GO:0008843">
    <property type="term" value="F:endochitinase activity"/>
    <property type="evidence" value="ECO:0007669"/>
    <property type="project" value="UniProtKB-EC"/>
</dbReference>
<dbReference type="SMART" id="SM00636">
    <property type="entry name" value="Glyco_18"/>
    <property type="match status" value="1"/>
</dbReference>
<dbReference type="PROSITE" id="PS50941">
    <property type="entry name" value="CHIT_BIND_I_2"/>
    <property type="match status" value="1"/>
</dbReference>
<evidence type="ECO:0000259" key="5">
    <source>
        <dbReference type="PROSITE" id="PS50941"/>
    </source>
</evidence>
<dbReference type="SUPFAM" id="SSF57016">
    <property type="entry name" value="Plant lectins/antimicrobial peptides"/>
    <property type="match status" value="1"/>
</dbReference>
<dbReference type="InterPro" id="IPR011583">
    <property type="entry name" value="Chitinase_II/V-like_cat"/>
</dbReference>
<sequence>MYCRWHTAVLPNRTLTKGITHVITAFANSNLFTTDPPGEYVPFMNLTAIRAMFDPYTRVCMAVGGWGETEGFGKGAATEESRKLFAKNVALTVKRLGYDCVDIDWEYPGGNGADYKTNPNSNKTSEIETYPLLLAEIKKAIKCKELSIAVPGLQRDMMGYTKETVQQINKAVDFVNVMTYDLMNRRDSVTTHHTSVAGSLTSIKTYLALGFPAKKLNLGFAFYAKWFLTAEGKTCDTPTGCPTEVLEAEDGTDTGKSGAVTFEASNFAPVPVDLTESPGETCGGGTWYKCPGTLCCGQYGFCGNTTAHCGLGCQSGYGTCTGPSTTDSLKRALASSRYDKTNGADWFWDNTTSMFWSFDTPTGIAEKFEQIVDPENLGGVFAWSLGEDSFDWGRLKTMQKAVSILHGVPQNKH</sequence>
<feature type="domain" description="Chitin-binding type-1" evidence="5">
    <location>
        <begin position="279"/>
        <end position="322"/>
    </location>
</feature>
<dbReference type="CDD" id="cd11618">
    <property type="entry name" value="ChtBD1_1"/>
    <property type="match status" value="1"/>
</dbReference>
<feature type="domain" description="GH18" evidence="6">
    <location>
        <begin position="1"/>
        <end position="405"/>
    </location>
</feature>